<feature type="domain" description="HTH cro/C1-type" evidence="3">
    <location>
        <begin position="7"/>
        <end position="61"/>
    </location>
</feature>
<dbReference type="GO" id="GO:0003677">
    <property type="term" value="F:DNA binding"/>
    <property type="evidence" value="ECO:0007669"/>
    <property type="project" value="UniProtKB-KW"/>
</dbReference>
<dbReference type="RefSeq" id="WP_022790792.1">
    <property type="nucleotide sequence ID" value="NZ_UHFX01000003.1"/>
</dbReference>
<dbReference type="PROSITE" id="PS50943">
    <property type="entry name" value="HTH_CROC1"/>
    <property type="match status" value="1"/>
</dbReference>
<keyword evidence="2" id="KW-1133">Transmembrane helix</keyword>
<gene>
    <name evidence="4" type="primary">immR_2</name>
    <name evidence="4" type="ORF">NCTC11087_00207</name>
</gene>
<keyword evidence="1" id="KW-0238">DNA-binding</keyword>
<feature type="transmembrane region" description="Helical" evidence="2">
    <location>
        <begin position="273"/>
        <end position="292"/>
    </location>
</feature>
<accession>A0A380LJ52</accession>
<feature type="transmembrane region" description="Helical" evidence="2">
    <location>
        <begin position="103"/>
        <end position="123"/>
    </location>
</feature>
<evidence type="ECO:0000256" key="1">
    <source>
        <dbReference type="ARBA" id="ARBA00023125"/>
    </source>
</evidence>
<keyword evidence="2" id="KW-0812">Transmembrane</keyword>
<organism evidence="4 5">
    <name type="scientific">Faecalicoccus pleomorphus</name>
    <dbReference type="NCBI Taxonomy" id="1323"/>
    <lineage>
        <taxon>Bacteria</taxon>
        <taxon>Bacillati</taxon>
        <taxon>Bacillota</taxon>
        <taxon>Erysipelotrichia</taxon>
        <taxon>Erysipelotrichales</taxon>
        <taxon>Erysipelotrichaceae</taxon>
        <taxon>Faecalicoccus</taxon>
    </lineage>
</organism>
<reference evidence="4 5" key="1">
    <citation type="submission" date="2018-06" db="EMBL/GenBank/DDBJ databases">
        <authorList>
            <consortium name="Pathogen Informatics"/>
            <person name="Doyle S."/>
        </authorList>
    </citation>
    <scope>NUCLEOTIDE SEQUENCE [LARGE SCALE GENOMIC DNA]</scope>
    <source>
        <strain evidence="4 5">NCTC11087</strain>
    </source>
</reference>
<dbReference type="SMART" id="SM00530">
    <property type="entry name" value="HTH_XRE"/>
    <property type="match status" value="1"/>
</dbReference>
<feature type="transmembrane region" description="Helical" evidence="2">
    <location>
        <begin position="199"/>
        <end position="218"/>
    </location>
</feature>
<dbReference type="PANTHER" id="PTHR46558:SF13">
    <property type="entry name" value="HTH-TYPE TRANSCRIPTIONAL REGULATOR IMMR"/>
    <property type="match status" value="1"/>
</dbReference>
<dbReference type="Proteomes" id="UP000255523">
    <property type="component" value="Unassembled WGS sequence"/>
</dbReference>
<dbReference type="PANTHER" id="PTHR46558">
    <property type="entry name" value="TRACRIPTIONAL REGULATORY PROTEIN-RELATED-RELATED"/>
    <property type="match status" value="1"/>
</dbReference>
<feature type="transmembrane region" description="Helical" evidence="2">
    <location>
        <begin position="135"/>
        <end position="156"/>
    </location>
</feature>
<feature type="transmembrane region" description="Helical" evidence="2">
    <location>
        <begin position="304"/>
        <end position="323"/>
    </location>
</feature>
<evidence type="ECO:0000313" key="4">
    <source>
        <dbReference type="EMBL" id="SUO03351.1"/>
    </source>
</evidence>
<evidence type="ECO:0000313" key="5">
    <source>
        <dbReference type="Proteomes" id="UP000255523"/>
    </source>
</evidence>
<dbReference type="InterPro" id="IPR010982">
    <property type="entry name" value="Lambda_DNA-bd_dom_sf"/>
</dbReference>
<feature type="transmembrane region" description="Helical" evidence="2">
    <location>
        <begin position="224"/>
        <end position="252"/>
    </location>
</feature>
<keyword evidence="2" id="KW-0472">Membrane</keyword>
<sequence length="328" mass="35980">MIFADKLILLRKKAGWSQEELAEQMNVTRQSVSKWEGAQSVPDLDKMIRLSELFGVSTDYLLKDEIEQAEHINSSNDMPSLKRVSMEEANAFLSVKSRTAKTIAYAAFLCILSPIALLILGAISESTSGGLSEDIAGGIGMIALIIFVAIAAVMFISSGSKTAPFAYLEKEKFETEYGVSGMVKERKAKYKDLHTKNNIAGTCLCITALIPLFVGAIIDADNDLFLMIMLSLSFLIAGVGVICFIKTGIIWASYEKLLQEGEYSKENKEKPSIADAIYIAYWVIATAIYLGYSLSSNNWGQSWIIWVVAGVMFPAIVAITNAFDKKSK</sequence>
<dbReference type="Pfam" id="PF01381">
    <property type="entry name" value="HTH_3"/>
    <property type="match status" value="1"/>
</dbReference>
<dbReference type="GeneID" id="77461206"/>
<dbReference type="Gene3D" id="1.10.260.40">
    <property type="entry name" value="lambda repressor-like DNA-binding domains"/>
    <property type="match status" value="1"/>
</dbReference>
<dbReference type="SUPFAM" id="SSF47413">
    <property type="entry name" value="lambda repressor-like DNA-binding domains"/>
    <property type="match status" value="1"/>
</dbReference>
<dbReference type="OrthoDB" id="9815852at2"/>
<dbReference type="CDD" id="cd00093">
    <property type="entry name" value="HTH_XRE"/>
    <property type="match status" value="1"/>
</dbReference>
<protein>
    <submittedName>
        <fullName evidence="4">Helix-turn-helix protein</fullName>
    </submittedName>
</protein>
<evidence type="ECO:0000259" key="3">
    <source>
        <dbReference type="PROSITE" id="PS50943"/>
    </source>
</evidence>
<dbReference type="AlphaFoldDB" id="A0A380LJ52"/>
<dbReference type="InterPro" id="IPR001387">
    <property type="entry name" value="Cro/C1-type_HTH"/>
</dbReference>
<evidence type="ECO:0000256" key="2">
    <source>
        <dbReference type="SAM" id="Phobius"/>
    </source>
</evidence>
<keyword evidence="5" id="KW-1185">Reference proteome</keyword>
<proteinExistence type="predicted"/>
<dbReference type="EMBL" id="UHFX01000003">
    <property type="protein sequence ID" value="SUO03351.1"/>
    <property type="molecule type" value="Genomic_DNA"/>
</dbReference>
<name>A0A380LJ52_9FIRM</name>